<name>A0A1F7J2A1_9BACT</name>
<proteinExistence type="predicted"/>
<accession>A0A1F7J2A1</accession>
<comment type="caution">
    <text evidence="1">The sequence shown here is derived from an EMBL/GenBank/DDBJ whole genome shotgun (WGS) entry which is preliminary data.</text>
</comment>
<protein>
    <submittedName>
        <fullName evidence="1">Uncharacterized protein</fullName>
    </submittedName>
</protein>
<dbReference type="EMBL" id="MGAQ01000027">
    <property type="protein sequence ID" value="OGK49737.1"/>
    <property type="molecule type" value="Genomic_DNA"/>
</dbReference>
<gene>
    <name evidence="1" type="ORF">A3B50_03425</name>
</gene>
<sequence>MERETSTYRRSFKEILTGVKKVNVDHDTYDRIHALVEEANRITMGLKSSSATNPRGSAPSVSISSYDRVQGFLEDARNLADHAGLFFYEVRQLSDGTYGFRVDPKFRGRVTSKNLYRRGPNEEIQLIGKAFKIHRSQAIPPRKG</sequence>
<dbReference type="AlphaFoldDB" id="A0A1F7J2A1"/>
<evidence type="ECO:0000313" key="2">
    <source>
        <dbReference type="Proteomes" id="UP000178558"/>
    </source>
</evidence>
<dbReference type="Proteomes" id="UP000178558">
    <property type="component" value="Unassembled WGS sequence"/>
</dbReference>
<organism evidence="1 2">
    <name type="scientific">Candidatus Roizmanbacteria bacterium RIFCSPLOWO2_01_FULL_40_42</name>
    <dbReference type="NCBI Taxonomy" id="1802066"/>
    <lineage>
        <taxon>Bacteria</taxon>
        <taxon>Candidatus Roizmaniibacteriota</taxon>
    </lineage>
</organism>
<evidence type="ECO:0000313" key="1">
    <source>
        <dbReference type="EMBL" id="OGK49737.1"/>
    </source>
</evidence>
<reference evidence="1 2" key="1">
    <citation type="journal article" date="2016" name="Nat. Commun.">
        <title>Thousands of microbial genomes shed light on interconnected biogeochemical processes in an aquifer system.</title>
        <authorList>
            <person name="Anantharaman K."/>
            <person name="Brown C.T."/>
            <person name="Hug L.A."/>
            <person name="Sharon I."/>
            <person name="Castelle C.J."/>
            <person name="Probst A.J."/>
            <person name="Thomas B.C."/>
            <person name="Singh A."/>
            <person name="Wilkins M.J."/>
            <person name="Karaoz U."/>
            <person name="Brodie E.L."/>
            <person name="Williams K.H."/>
            <person name="Hubbard S.S."/>
            <person name="Banfield J.F."/>
        </authorList>
    </citation>
    <scope>NUCLEOTIDE SEQUENCE [LARGE SCALE GENOMIC DNA]</scope>
</reference>